<dbReference type="PANTHER" id="PTHR10127">
    <property type="entry name" value="DISCOIDIN, CUB, EGF, LAMININ , AND ZINC METALLOPROTEASE DOMAIN CONTAINING"/>
    <property type="match status" value="1"/>
</dbReference>
<proteinExistence type="predicted"/>
<keyword evidence="10" id="KW-1185">Reference proteome</keyword>
<dbReference type="GO" id="GO:0004222">
    <property type="term" value="F:metalloendopeptidase activity"/>
    <property type="evidence" value="ECO:0007669"/>
    <property type="project" value="InterPro"/>
</dbReference>
<dbReference type="Pfam" id="PF01400">
    <property type="entry name" value="Astacin"/>
    <property type="match status" value="1"/>
</dbReference>
<dbReference type="Gene3D" id="3.40.390.10">
    <property type="entry name" value="Collagenase (Catalytic Domain)"/>
    <property type="match status" value="1"/>
</dbReference>
<comment type="caution">
    <text evidence="6">Lacks conserved residue(s) required for the propagation of feature annotation.</text>
</comment>
<gene>
    <name evidence="9" type="ORF">CGOC_LOCUS5780</name>
</gene>
<feature type="signal peptide" evidence="7">
    <location>
        <begin position="1"/>
        <end position="15"/>
    </location>
</feature>
<dbReference type="SUPFAM" id="SSF55486">
    <property type="entry name" value="Metalloproteases ('zincins'), catalytic domain"/>
    <property type="match status" value="1"/>
</dbReference>
<keyword evidence="3" id="KW-0378">Hydrolase</keyword>
<dbReference type="PANTHER" id="PTHR10127:SF780">
    <property type="entry name" value="METALLOENDOPEPTIDASE"/>
    <property type="match status" value="1"/>
</dbReference>
<dbReference type="OrthoDB" id="5873044at2759"/>
<accession>A0A3P6TDF4</accession>
<keyword evidence="4" id="KW-0862">Zinc</keyword>
<organism evidence="9 10">
    <name type="scientific">Cylicostephanus goldi</name>
    <name type="common">Nematode worm</name>
    <dbReference type="NCBI Taxonomy" id="71465"/>
    <lineage>
        <taxon>Eukaryota</taxon>
        <taxon>Metazoa</taxon>
        <taxon>Ecdysozoa</taxon>
        <taxon>Nematoda</taxon>
        <taxon>Chromadorea</taxon>
        <taxon>Rhabditida</taxon>
        <taxon>Rhabditina</taxon>
        <taxon>Rhabditomorpha</taxon>
        <taxon>Strongyloidea</taxon>
        <taxon>Strongylidae</taxon>
        <taxon>Cylicostephanus</taxon>
    </lineage>
</organism>
<dbReference type="Proteomes" id="UP000271889">
    <property type="component" value="Unassembled WGS sequence"/>
</dbReference>
<evidence type="ECO:0000313" key="10">
    <source>
        <dbReference type="Proteomes" id="UP000271889"/>
    </source>
</evidence>
<keyword evidence="5" id="KW-0482">Metalloprotease</keyword>
<dbReference type="GO" id="GO:0046872">
    <property type="term" value="F:metal ion binding"/>
    <property type="evidence" value="ECO:0007669"/>
    <property type="project" value="UniProtKB-KW"/>
</dbReference>
<evidence type="ECO:0000256" key="4">
    <source>
        <dbReference type="ARBA" id="ARBA00022833"/>
    </source>
</evidence>
<feature type="chain" id="PRO_5018193954" description="Peptidase M12A domain-containing protein" evidence="7">
    <location>
        <begin position="16"/>
        <end position="226"/>
    </location>
</feature>
<dbReference type="PROSITE" id="PS51864">
    <property type="entry name" value="ASTACIN"/>
    <property type="match status" value="1"/>
</dbReference>
<evidence type="ECO:0000256" key="7">
    <source>
        <dbReference type="SAM" id="SignalP"/>
    </source>
</evidence>
<dbReference type="InterPro" id="IPR001506">
    <property type="entry name" value="Peptidase_M12A"/>
</dbReference>
<evidence type="ECO:0000256" key="2">
    <source>
        <dbReference type="ARBA" id="ARBA00022723"/>
    </source>
</evidence>
<name>A0A3P6TDF4_CYLGO</name>
<evidence type="ECO:0000256" key="6">
    <source>
        <dbReference type="PROSITE-ProRule" id="PRU01211"/>
    </source>
</evidence>
<keyword evidence="2" id="KW-0479">Metal-binding</keyword>
<evidence type="ECO:0000256" key="3">
    <source>
        <dbReference type="ARBA" id="ARBA00022801"/>
    </source>
</evidence>
<keyword evidence="7" id="KW-0732">Signal</keyword>
<dbReference type="EMBL" id="UYRV01017900">
    <property type="protein sequence ID" value="VDK63928.1"/>
    <property type="molecule type" value="Genomic_DNA"/>
</dbReference>
<feature type="domain" description="Peptidase M12A" evidence="8">
    <location>
        <begin position="135"/>
        <end position="226"/>
    </location>
</feature>
<sequence length="226" mass="25540">MRIILFLLLFAGSDAAENIMQRIDKAMSEISTTLNKADLVATYEMTHAHEGGVEKELKLNPQQQEALQNLEAQALSLHRDEPQRSEGIAGSIDAINRHTPLGEFLYQGDIVLDIEQARIIAAQEEKEEISREKRQAMNFKVGSKKYKWPNATVTYAIQFGVDKDTKEVFHKAANQWQSHTCVNFVEDRSAKERVELVEESGCFSNMGYLGKIQKLSLGYGCDKVFK</sequence>
<keyword evidence="1" id="KW-0645">Protease</keyword>
<evidence type="ECO:0000256" key="1">
    <source>
        <dbReference type="ARBA" id="ARBA00022670"/>
    </source>
</evidence>
<dbReference type="InterPro" id="IPR024079">
    <property type="entry name" value="MetalloPept_cat_dom_sf"/>
</dbReference>
<dbReference type="AlphaFoldDB" id="A0A3P6TDF4"/>
<protein>
    <recommendedName>
        <fullName evidence="8">Peptidase M12A domain-containing protein</fullName>
    </recommendedName>
</protein>
<reference evidence="9 10" key="1">
    <citation type="submission" date="2018-11" db="EMBL/GenBank/DDBJ databases">
        <authorList>
            <consortium name="Pathogen Informatics"/>
        </authorList>
    </citation>
    <scope>NUCLEOTIDE SEQUENCE [LARGE SCALE GENOMIC DNA]</scope>
</reference>
<dbReference type="GO" id="GO:0006508">
    <property type="term" value="P:proteolysis"/>
    <property type="evidence" value="ECO:0007669"/>
    <property type="project" value="UniProtKB-KW"/>
</dbReference>
<evidence type="ECO:0000256" key="5">
    <source>
        <dbReference type="ARBA" id="ARBA00023049"/>
    </source>
</evidence>
<evidence type="ECO:0000259" key="8">
    <source>
        <dbReference type="PROSITE" id="PS51864"/>
    </source>
</evidence>
<evidence type="ECO:0000313" key="9">
    <source>
        <dbReference type="EMBL" id="VDK63928.1"/>
    </source>
</evidence>